<evidence type="ECO:0000259" key="4">
    <source>
        <dbReference type="Pfam" id="PF15915"/>
    </source>
</evidence>
<dbReference type="PANTHER" id="PTHR34236:SF1">
    <property type="entry name" value="DIMETHYL SULFOXIDE REDUCTASE TRANSCRIPTIONAL ACTIVATOR"/>
    <property type="match status" value="1"/>
</dbReference>
<gene>
    <name evidence="5" type="ORF">ACFQQG_18110</name>
</gene>
<proteinExistence type="predicted"/>
<dbReference type="GeneID" id="76631955"/>
<dbReference type="EMBL" id="JBHSZI010000001">
    <property type="protein sequence ID" value="MFC7059748.1"/>
    <property type="molecule type" value="Genomic_DNA"/>
</dbReference>
<dbReference type="InterPro" id="IPR007050">
    <property type="entry name" value="HTH_bacterioopsin"/>
</dbReference>
<evidence type="ECO:0000313" key="5">
    <source>
        <dbReference type="EMBL" id="MFC7059748.1"/>
    </source>
</evidence>
<feature type="domain" description="Bacterioopsin transcriptional activator GAF and HTH associated" evidence="4">
    <location>
        <begin position="6"/>
        <end position="136"/>
    </location>
</feature>
<feature type="domain" description="HTH bat-type" evidence="3">
    <location>
        <begin position="154"/>
        <end position="205"/>
    </location>
</feature>
<keyword evidence="6" id="KW-1185">Reference proteome</keyword>
<dbReference type="Pfam" id="PF15915">
    <property type="entry name" value="BAT"/>
    <property type="match status" value="1"/>
</dbReference>
<dbReference type="Proteomes" id="UP001596445">
    <property type="component" value="Unassembled WGS sequence"/>
</dbReference>
<dbReference type="PANTHER" id="PTHR34236">
    <property type="entry name" value="DIMETHYL SULFOXIDE REDUCTASE TRANSCRIPTIONAL ACTIVATOR"/>
    <property type="match status" value="1"/>
</dbReference>
<dbReference type="Pfam" id="PF04967">
    <property type="entry name" value="HTH_10"/>
    <property type="match status" value="1"/>
</dbReference>
<comment type="caution">
    <text evidence="5">The sequence shown here is derived from an EMBL/GenBank/DDBJ whole genome shotgun (WGS) entry which is preliminary data.</text>
</comment>
<sequence length="214" mass="23454">MSLVCEFELEASNLPLCDTAAELDAMLTVDNVISGTSGQPVLVFSVTQINPDDVEAALLRDDCIVEFVAMESAIVESRYRVAVDTPHVETYAALVDRQTYPMGALVTEHGWKVSTQFADRTDLEAFRDACQRDAIDFQPHRLCTAAHSPNDYGLTASQREALLAAYRHGHFDVPRTADLAEVAAELDVTTSALSERLRRGTRKLVGHTVASSEQ</sequence>
<evidence type="ECO:0000256" key="1">
    <source>
        <dbReference type="ARBA" id="ARBA00023015"/>
    </source>
</evidence>
<name>A0ABD5W6D8_9EURY</name>
<organism evidence="5 6">
    <name type="scientific">Halovenus salina</name>
    <dbReference type="NCBI Taxonomy" id="1510225"/>
    <lineage>
        <taxon>Archaea</taxon>
        <taxon>Methanobacteriati</taxon>
        <taxon>Methanobacteriota</taxon>
        <taxon>Stenosarchaea group</taxon>
        <taxon>Halobacteria</taxon>
        <taxon>Halobacteriales</taxon>
        <taxon>Haloarculaceae</taxon>
        <taxon>Halovenus</taxon>
    </lineage>
</organism>
<reference evidence="5 6" key="1">
    <citation type="journal article" date="2019" name="Int. J. Syst. Evol. Microbiol.">
        <title>The Global Catalogue of Microorganisms (GCM) 10K type strain sequencing project: providing services to taxonomists for standard genome sequencing and annotation.</title>
        <authorList>
            <consortium name="The Broad Institute Genomics Platform"/>
            <consortium name="The Broad Institute Genome Sequencing Center for Infectious Disease"/>
            <person name="Wu L."/>
            <person name="Ma J."/>
        </authorList>
    </citation>
    <scope>NUCLEOTIDE SEQUENCE [LARGE SCALE GENOMIC DNA]</scope>
    <source>
        <strain evidence="5 6">JCM 30072</strain>
    </source>
</reference>
<accession>A0ABD5W6D8</accession>
<protein>
    <submittedName>
        <fullName evidence="5">Helix-turn-helix domain-containing protein</fullName>
    </submittedName>
</protein>
<keyword evidence="1" id="KW-0805">Transcription regulation</keyword>
<dbReference type="AlphaFoldDB" id="A0ABD5W6D8"/>
<evidence type="ECO:0000259" key="3">
    <source>
        <dbReference type="Pfam" id="PF04967"/>
    </source>
</evidence>
<keyword evidence="2" id="KW-0804">Transcription</keyword>
<evidence type="ECO:0000313" key="6">
    <source>
        <dbReference type="Proteomes" id="UP001596445"/>
    </source>
</evidence>
<dbReference type="InterPro" id="IPR031803">
    <property type="entry name" value="BAT_GAF/HTH-assoc"/>
</dbReference>
<dbReference type="RefSeq" id="WP_267162550.1">
    <property type="nucleotide sequence ID" value="NZ_CP112972.1"/>
</dbReference>
<evidence type="ECO:0000256" key="2">
    <source>
        <dbReference type="ARBA" id="ARBA00023163"/>
    </source>
</evidence>